<feature type="region of interest" description="Disordered" evidence="2">
    <location>
        <begin position="169"/>
        <end position="189"/>
    </location>
</feature>
<comment type="caution">
    <text evidence="3">The sequence shown here is derived from an EMBL/GenBank/DDBJ whole genome shotgun (WGS) entry which is preliminary data.</text>
</comment>
<feature type="coiled-coil region" evidence="1">
    <location>
        <begin position="190"/>
        <end position="285"/>
    </location>
</feature>
<evidence type="ECO:0000313" key="4">
    <source>
        <dbReference type="Proteomes" id="UP000269774"/>
    </source>
</evidence>
<dbReference type="EMBL" id="RFFM01000001">
    <property type="protein sequence ID" value="RMH92758.1"/>
    <property type="molecule type" value="Genomic_DNA"/>
</dbReference>
<evidence type="ECO:0000313" key="3">
    <source>
        <dbReference type="EMBL" id="RMH92758.1"/>
    </source>
</evidence>
<reference evidence="3 4" key="1">
    <citation type="submission" date="2018-10" db="EMBL/GenBank/DDBJ databases">
        <title>Pseudomonas zhaodongensis NEAU-ST5-21(T) genome.</title>
        <authorList>
            <person name="Peng J."/>
            <person name="Liu Z.-P."/>
        </authorList>
    </citation>
    <scope>NUCLEOTIDE SEQUENCE [LARGE SCALE GENOMIC DNA]</scope>
    <source>
        <strain evidence="3 4">NEAU-ST5-21</strain>
    </source>
</reference>
<keyword evidence="4" id="KW-1185">Reference proteome</keyword>
<name>A0A3M2HUQ5_9GAMM</name>
<sequence length="454" mass="51749">MQIKPQTVEAVLFFNDGGVCKEMLYPEFEAMLDGVVSMPEFADQQMRVAYVLVNTRLQIRAAVFFYLDFNEDGSADSGWNIPLRNLAERTGRGPDLGAGPIRLACRSQCPVSWYQMHLWDPELAQGNNHFVMLRDRIKRNQLGLLIEEEAPQAVPAERLQMVAEDTWYAPDPAKQPPAAEPPEKAEQDQRLKAAQLIKQQRLRIASLEQQREADISRLRELATQQQAKLREEIARLCNALTTKEQQVAQLQSELEAQAEGFQKNREEMSRQLRALEQNSRVEAEAARAQFDEELQRQVAAAVEEYKEQVSIRDVELAYRNELDSQLQEEIEQLQKQRDVLSEQSGERMLERLSAQGMTFMAYHPGAGHLTIPLSDMARYQQNPLAYAAAKCGVSEEQYQLWVQHYRQPVCVATLTSGERCNMPLDKIEAPGRFVIGESNCCARHKSQDRLRTGS</sequence>
<protein>
    <submittedName>
        <fullName evidence="3">Chromosome partitioning protein ParA</fullName>
    </submittedName>
</protein>
<accession>A0A3M2HUQ5</accession>
<dbReference type="AlphaFoldDB" id="A0A3M2HUQ5"/>
<keyword evidence="1" id="KW-0175">Coiled coil</keyword>
<evidence type="ECO:0000256" key="2">
    <source>
        <dbReference type="SAM" id="MobiDB-lite"/>
    </source>
</evidence>
<dbReference type="Proteomes" id="UP000269774">
    <property type="component" value="Unassembled WGS sequence"/>
</dbReference>
<dbReference type="RefSeq" id="WP_122164702.1">
    <property type="nucleotide sequence ID" value="NZ_JAMOIB010000001.1"/>
</dbReference>
<dbReference type="OrthoDB" id="6189582at2"/>
<organism evidence="3 4">
    <name type="scientific">Stutzerimonas zhaodongensis</name>
    <dbReference type="NCBI Taxonomy" id="1176257"/>
    <lineage>
        <taxon>Bacteria</taxon>
        <taxon>Pseudomonadati</taxon>
        <taxon>Pseudomonadota</taxon>
        <taxon>Gammaproteobacteria</taxon>
        <taxon>Pseudomonadales</taxon>
        <taxon>Pseudomonadaceae</taxon>
        <taxon>Stutzerimonas</taxon>
    </lineage>
</organism>
<proteinExistence type="predicted"/>
<gene>
    <name evidence="3" type="ORF">EA797_05455</name>
</gene>
<evidence type="ECO:0000256" key="1">
    <source>
        <dbReference type="SAM" id="Coils"/>
    </source>
</evidence>